<evidence type="ECO:0000313" key="13">
    <source>
        <dbReference type="EMBL" id="KMZ64306.1"/>
    </source>
</evidence>
<evidence type="ECO:0000256" key="5">
    <source>
        <dbReference type="ARBA" id="ARBA00023155"/>
    </source>
</evidence>
<accession>A0A0K9P5K4</accession>
<evidence type="ECO:0000256" key="2">
    <source>
        <dbReference type="ARBA" id="ARBA00022473"/>
    </source>
</evidence>
<evidence type="ECO:0000256" key="10">
    <source>
        <dbReference type="RuleBase" id="RU000682"/>
    </source>
</evidence>
<keyword evidence="4 9" id="KW-0238">DNA-binding</keyword>
<dbReference type="OrthoDB" id="1932526at2759"/>
<reference evidence="14" key="1">
    <citation type="journal article" date="2016" name="Nature">
        <title>The genome of the seagrass Zostera marina reveals angiosperm adaptation to the sea.</title>
        <authorList>
            <person name="Olsen J.L."/>
            <person name="Rouze P."/>
            <person name="Verhelst B."/>
            <person name="Lin Y.-C."/>
            <person name="Bayer T."/>
            <person name="Collen J."/>
            <person name="Dattolo E."/>
            <person name="De Paoli E."/>
            <person name="Dittami S."/>
            <person name="Maumus F."/>
            <person name="Michel G."/>
            <person name="Kersting A."/>
            <person name="Lauritano C."/>
            <person name="Lohaus R."/>
            <person name="Toepel M."/>
            <person name="Tonon T."/>
            <person name="Vanneste K."/>
            <person name="Amirebrahimi M."/>
            <person name="Brakel J."/>
            <person name="Bostroem C."/>
            <person name="Chovatia M."/>
            <person name="Grimwood J."/>
            <person name="Jenkins J.W."/>
            <person name="Jueterbock A."/>
            <person name="Mraz A."/>
            <person name="Stam W.T."/>
            <person name="Tice H."/>
            <person name="Bornberg-Bauer E."/>
            <person name="Green P.J."/>
            <person name="Pearson G.A."/>
            <person name="Procaccini G."/>
            <person name="Duarte C.M."/>
            <person name="Schmutz J."/>
            <person name="Reusch T.B.H."/>
            <person name="Van de Peer Y."/>
        </authorList>
    </citation>
    <scope>NUCLEOTIDE SEQUENCE [LARGE SCALE GENOMIC DNA]</scope>
    <source>
        <strain evidence="14">cv. Finnish</strain>
    </source>
</reference>
<keyword evidence="5 9" id="KW-0371">Homeobox</keyword>
<dbReference type="GO" id="GO:1905393">
    <property type="term" value="P:plant organ formation"/>
    <property type="evidence" value="ECO:0007669"/>
    <property type="project" value="UniProtKB-ARBA"/>
</dbReference>
<evidence type="ECO:0000256" key="1">
    <source>
        <dbReference type="ARBA" id="ARBA00004123"/>
    </source>
</evidence>
<keyword evidence="2" id="KW-0217">Developmental protein</keyword>
<dbReference type="PANTHER" id="PTHR45940:SF42">
    <property type="entry name" value="WUSCHEL-RELATED HOMEOBOX 3"/>
    <property type="match status" value="1"/>
</dbReference>
<dbReference type="EMBL" id="LFYR01001167">
    <property type="protein sequence ID" value="KMZ64306.1"/>
    <property type="molecule type" value="Genomic_DNA"/>
</dbReference>
<feature type="domain" description="Homeobox" evidence="12">
    <location>
        <begin position="2"/>
        <end position="67"/>
    </location>
</feature>
<organism evidence="13 14">
    <name type="scientific">Zostera marina</name>
    <name type="common">Eelgrass</name>
    <dbReference type="NCBI Taxonomy" id="29655"/>
    <lineage>
        <taxon>Eukaryota</taxon>
        <taxon>Viridiplantae</taxon>
        <taxon>Streptophyta</taxon>
        <taxon>Embryophyta</taxon>
        <taxon>Tracheophyta</taxon>
        <taxon>Spermatophyta</taxon>
        <taxon>Magnoliopsida</taxon>
        <taxon>Liliopsida</taxon>
        <taxon>Zosteraceae</taxon>
        <taxon>Zostera</taxon>
    </lineage>
</organism>
<dbReference type="PANTHER" id="PTHR45940">
    <property type="entry name" value="WUSCHEL-RELATED HOMEOBOX 1-RELATED"/>
    <property type="match status" value="1"/>
</dbReference>
<proteinExistence type="inferred from homology"/>
<evidence type="ECO:0000256" key="8">
    <source>
        <dbReference type="ARBA" id="ARBA00024040"/>
    </source>
</evidence>
<feature type="DNA-binding region" description="Homeobox" evidence="9">
    <location>
        <begin position="4"/>
        <end position="68"/>
    </location>
</feature>
<dbReference type="GO" id="GO:0003700">
    <property type="term" value="F:DNA-binding transcription factor activity"/>
    <property type="evidence" value="ECO:0007669"/>
    <property type="project" value="InterPro"/>
</dbReference>
<dbReference type="CDD" id="cd00086">
    <property type="entry name" value="homeodomain"/>
    <property type="match status" value="1"/>
</dbReference>
<dbReference type="PROSITE" id="PS50071">
    <property type="entry name" value="HOMEOBOX_2"/>
    <property type="match status" value="1"/>
</dbReference>
<evidence type="ECO:0000256" key="7">
    <source>
        <dbReference type="ARBA" id="ARBA00023242"/>
    </source>
</evidence>
<evidence type="ECO:0000256" key="4">
    <source>
        <dbReference type="ARBA" id="ARBA00023125"/>
    </source>
</evidence>
<sequence length="208" mass="24082">MPQMPSTRWCPTPEQLMILEGMYRSGIRTPNASQIQHITVYLSCYGKIEGKNVFYWFQNHKARDKQKMRRLICRQQEKQRQIFQMEISNSPLQLLHSNQLPANYNLQQASAVDSSYNTNEIKLDMDIEGCKLEVFGREANQHRLEEEEEETEESSMTSTNTSKISGNEWIAMVKMGSNVESPSACFRSRSQPKTLDLFPTYSTGLRDI</sequence>
<keyword evidence="6" id="KW-0804">Transcription</keyword>
<gene>
    <name evidence="13" type="ORF">ZOSMA_376G00140</name>
</gene>
<dbReference type="SMART" id="SM00389">
    <property type="entry name" value="HOX"/>
    <property type="match status" value="1"/>
</dbReference>
<evidence type="ECO:0000256" key="9">
    <source>
        <dbReference type="PROSITE-ProRule" id="PRU00108"/>
    </source>
</evidence>
<dbReference type="AlphaFoldDB" id="A0A0K9P5K4"/>
<protein>
    <submittedName>
        <fullName evidence="13">WUSCHEL-related homeobox 3B</fullName>
    </submittedName>
</protein>
<evidence type="ECO:0000256" key="11">
    <source>
        <dbReference type="SAM" id="MobiDB-lite"/>
    </source>
</evidence>
<evidence type="ECO:0000259" key="12">
    <source>
        <dbReference type="PROSITE" id="PS50071"/>
    </source>
</evidence>
<dbReference type="GO" id="GO:0003677">
    <property type="term" value="F:DNA binding"/>
    <property type="evidence" value="ECO:0007669"/>
    <property type="project" value="UniProtKB-UniRule"/>
</dbReference>
<dbReference type="GO" id="GO:0005634">
    <property type="term" value="C:nucleus"/>
    <property type="evidence" value="ECO:0007669"/>
    <property type="project" value="UniProtKB-SubCell"/>
</dbReference>
<comment type="subcellular location">
    <subcellularLocation>
        <location evidence="1 9 10">Nucleus</location>
    </subcellularLocation>
</comment>
<name>A0A0K9P5K4_ZOSMR</name>
<dbReference type="GO" id="GO:0099402">
    <property type="term" value="P:plant organ development"/>
    <property type="evidence" value="ECO:0007669"/>
    <property type="project" value="InterPro"/>
</dbReference>
<dbReference type="InterPro" id="IPR009057">
    <property type="entry name" value="Homeodomain-like_sf"/>
</dbReference>
<dbReference type="FunFam" id="1.10.10.60:FF:000118">
    <property type="entry name" value="WUSCHEL-related homeobox 11"/>
    <property type="match status" value="1"/>
</dbReference>
<dbReference type="Gene3D" id="1.10.10.60">
    <property type="entry name" value="Homeodomain-like"/>
    <property type="match status" value="1"/>
</dbReference>
<dbReference type="InterPro" id="IPR044555">
    <property type="entry name" value="WUSCHEL-like"/>
</dbReference>
<feature type="region of interest" description="Disordered" evidence="11">
    <location>
        <begin position="141"/>
        <end position="163"/>
    </location>
</feature>
<keyword evidence="3" id="KW-0805">Transcription regulation</keyword>
<evidence type="ECO:0000313" key="14">
    <source>
        <dbReference type="Proteomes" id="UP000036987"/>
    </source>
</evidence>
<dbReference type="Proteomes" id="UP000036987">
    <property type="component" value="Unassembled WGS sequence"/>
</dbReference>
<keyword evidence="14" id="KW-1185">Reference proteome</keyword>
<dbReference type="Pfam" id="PF00046">
    <property type="entry name" value="Homeodomain"/>
    <property type="match status" value="1"/>
</dbReference>
<keyword evidence="7 9" id="KW-0539">Nucleus</keyword>
<evidence type="ECO:0000256" key="3">
    <source>
        <dbReference type="ARBA" id="ARBA00023015"/>
    </source>
</evidence>
<comment type="caution">
    <text evidence="13">The sequence shown here is derived from an EMBL/GenBank/DDBJ whole genome shotgun (WGS) entry which is preliminary data.</text>
</comment>
<dbReference type="SUPFAM" id="SSF46689">
    <property type="entry name" value="Homeodomain-like"/>
    <property type="match status" value="1"/>
</dbReference>
<dbReference type="InterPro" id="IPR001356">
    <property type="entry name" value="HD"/>
</dbReference>
<evidence type="ECO:0000256" key="6">
    <source>
        <dbReference type="ARBA" id="ARBA00023163"/>
    </source>
</evidence>
<comment type="similarity">
    <text evidence="8">Belongs to the WUS homeobox family.</text>
</comment>